<reference evidence="6" key="1">
    <citation type="journal article" date="2023" name="Nat. Commun.">
        <title>Diploid and tetraploid genomes of Acorus and the evolution of monocots.</title>
        <authorList>
            <person name="Ma L."/>
            <person name="Liu K.W."/>
            <person name="Li Z."/>
            <person name="Hsiao Y.Y."/>
            <person name="Qi Y."/>
            <person name="Fu T."/>
            <person name="Tang G.D."/>
            <person name="Zhang D."/>
            <person name="Sun W.H."/>
            <person name="Liu D.K."/>
            <person name="Li Y."/>
            <person name="Chen G.Z."/>
            <person name="Liu X.D."/>
            <person name="Liao X.Y."/>
            <person name="Jiang Y.T."/>
            <person name="Yu X."/>
            <person name="Hao Y."/>
            <person name="Huang J."/>
            <person name="Zhao X.W."/>
            <person name="Ke S."/>
            <person name="Chen Y.Y."/>
            <person name="Wu W.L."/>
            <person name="Hsu J.L."/>
            <person name="Lin Y.F."/>
            <person name="Huang M.D."/>
            <person name="Li C.Y."/>
            <person name="Huang L."/>
            <person name="Wang Z.W."/>
            <person name="Zhao X."/>
            <person name="Zhong W.Y."/>
            <person name="Peng D.H."/>
            <person name="Ahmad S."/>
            <person name="Lan S."/>
            <person name="Zhang J.S."/>
            <person name="Tsai W.C."/>
            <person name="Van de Peer Y."/>
            <person name="Liu Z.J."/>
        </authorList>
    </citation>
    <scope>NUCLEOTIDE SEQUENCE</scope>
    <source>
        <strain evidence="6">CP</strain>
    </source>
</reference>
<evidence type="ECO:0000313" key="7">
    <source>
        <dbReference type="Proteomes" id="UP001180020"/>
    </source>
</evidence>
<evidence type="ECO:0000256" key="4">
    <source>
        <dbReference type="PROSITE-ProRule" id="PRU00175"/>
    </source>
</evidence>
<dbReference type="AlphaFoldDB" id="A0AAV9EDC6"/>
<name>A0AAV9EDC6_ACOCL</name>
<dbReference type="InterPro" id="IPR044249">
    <property type="entry name" value="XERICO-like"/>
</dbReference>
<feature type="domain" description="RING-type" evidence="5">
    <location>
        <begin position="86"/>
        <end position="128"/>
    </location>
</feature>
<dbReference type="Pfam" id="PF13639">
    <property type="entry name" value="zf-RING_2"/>
    <property type="match status" value="1"/>
</dbReference>
<dbReference type="InterPro" id="IPR013083">
    <property type="entry name" value="Znf_RING/FYVE/PHD"/>
</dbReference>
<dbReference type="Gene3D" id="3.30.40.10">
    <property type="entry name" value="Zinc/RING finger domain, C3HC4 (zinc finger)"/>
    <property type="match status" value="1"/>
</dbReference>
<reference evidence="6" key="2">
    <citation type="submission" date="2023-06" db="EMBL/GenBank/DDBJ databases">
        <authorList>
            <person name="Ma L."/>
            <person name="Liu K.-W."/>
            <person name="Li Z."/>
            <person name="Hsiao Y.-Y."/>
            <person name="Qi Y."/>
            <person name="Fu T."/>
            <person name="Tang G."/>
            <person name="Zhang D."/>
            <person name="Sun W.-H."/>
            <person name="Liu D.-K."/>
            <person name="Li Y."/>
            <person name="Chen G.-Z."/>
            <person name="Liu X.-D."/>
            <person name="Liao X.-Y."/>
            <person name="Jiang Y.-T."/>
            <person name="Yu X."/>
            <person name="Hao Y."/>
            <person name="Huang J."/>
            <person name="Zhao X.-W."/>
            <person name="Ke S."/>
            <person name="Chen Y.-Y."/>
            <person name="Wu W.-L."/>
            <person name="Hsu J.-L."/>
            <person name="Lin Y.-F."/>
            <person name="Huang M.-D."/>
            <person name="Li C.-Y."/>
            <person name="Huang L."/>
            <person name="Wang Z.-W."/>
            <person name="Zhao X."/>
            <person name="Zhong W.-Y."/>
            <person name="Peng D.-H."/>
            <person name="Ahmad S."/>
            <person name="Lan S."/>
            <person name="Zhang J.-S."/>
            <person name="Tsai W.-C."/>
            <person name="Van De Peer Y."/>
            <person name="Liu Z.-J."/>
        </authorList>
    </citation>
    <scope>NUCLEOTIDE SEQUENCE</scope>
    <source>
        <strain evidence="6">CP</strain>
        <tissue evidence="6">Leaves</tissue>
    </source>
</reference>
<dbReference type="EMBL" id="JAUJYO010000008">
    <property type="protein sequence ID" value="KAK1311174.1"/>
    <property type="molecule type" value="Genomic_DNA"/>
</dbReference>
<gene>
    <name evidence="6" type="primary">RHA2B</name>
    <name evidence="6" type="ORF">QJS10_CPA08g01743</name>
</gene>
<dbReference type="GO" id="GO:0008270">
    <property type="term" value="F:zinc ion binding"/>
    <property type="evidence" value="ECO:0007669"/>
    <property type="project" value="UniProtKB-KW"/>
</dbReference>
<dbReference type="SMART" id="SM00744">
    <property type="entry name" value="RINGv"/>
    <property type="match status" value="1"/>
</dbReference>
<dbReference type="SMART" id="SM00184">
    <property type="entry name" value="RING"/>
    <property type="match status" value="1"/>
</dbReference>
<organism evidence="6 7">
    <name type="scientific">Acorus calamus</name>
    <name type="common">Sweet flag</name>
    <dbReference type="NCBI Taxonomy" id="4465"/>
    <lineage>
        <taxon>Eukaryota</taxon>
        <taxon>Viridiplantae</taxon>
        <taxon>Streptophyta</taxon>
        <taxon>Embryophyta</taxon>
        <taxon>Tracheophyta</taxon>
        <taxon>Spermatophyta</taxon>
        <taxon>Magnoliopsida</taxon>
        <taxon>Liliopsida</taxon>
        <taxon>Acoraceae</taxon>
        <taxon>Acorus</taxon>
    </lineage>
</organism>
<protein>
    <submittedName>
        <fullName evidence="6">E3 ubiquitin-protein ligase RHA2B</fullName>
    </submittedName>
</protein>
<evidence type="ECO:0000256" key="1">
    <source>
        <dbReference type="ARBA" id="ARBA00022723"/>
    </source>
</evidence>
<accession>A0AAV9EDC6</accession>
<dbReference type="PANTHER" id="PTHR47258:SF1">
    <property type="entry name" value="E3 UBIQUITIN-PROTEIN LIGASE XERICO-RELATED"/>
    <property type="match status" value="1"/>
</dbReference>
<keyword evidence="2 4" id="KW-0863">Zinc-finger</keyword>
<proteinExistence type="predicted"/>
<keyword evidence="7" id="KW-1185">Reference proteome</keyword>
<dbReference type="InterPro" id="IPR011016">
    <property type="entry name" value="Znf_RING-CH"/>
</dbReference>
<dbReference type="SUPFAM" id="SSF57850">
    <property type="entry name" value="RING/U-box"/>
    <property type="match status" value="1"/>
</dbReference>
<dbReference type="InterPro" id="IPR001841">
    <property type="entry name" value="Znf_RING"/>
</dbReference>
<keyword evidence="3" id="KW-0862">Zinc</keyword>
<evidence type="ECO:0000256" key="2">
    <source>
        <dbReference type="ARBA" id="ARBA00022771"/>
    </source>
</evidence>
<dbReference type="Proteomes" id="UP001180020">
    <property type="component" value="Unassembled WGS sequence"/>
</dbReference>
<sequence>MGLSSYPSPSEGVLTLVLMNTALSVAIFKEIIRSILHIVGIRSWSSSQPSDPAALVTSAASASPAERFMNRNRPVRFGKGGRERDCRVCLGRFEPESVVDRLTCGHVFHRGCLERWMEYWHVTCPLCRSPVMAAEGEEEVEGEEGNLRDCPWF</sequence>
<dbReference type="PANTHER" id="PTHR47258">
    <property type="match status" value="1"/>
</dbReference>
<keyword evidence="1" id="KW-0479">Metal-binding</keyword>
<evidence type="ECO:0000259" key="5">
    <source>
        <dbReference type="PROSITE" id="PS50089"/>
    </source>
</evidence>
<dbReference type="CDD" id="cd16448">
    <property type="entry name" value="RING-H2"/>
    <property type="match status" value="1"/>
</dbReference>
<comment type="caution">
    <text evidence="6">The sequence shown here is derived from an EMBL/GenBank/DDBJ whole genome shotgun (WGS) entry which is preliminary data.</text>
</comment>
<evidence type="ECO:0000313" key="6">
    <source>
        <dbReference type="EMBL" id="KAK1311174.1"/>
    </source>
</evidence>
<dbReference type="PROSITE" id="PS50089">
    <property type="entry name" value="ZF_RING_2"/>
    <property type="match status" value="1"/>
</dbReference>
<evidence type="ECO:0000256" key="3">
    <source>
        <dbReference type="ARBA" id="ARBA00022833"/>
    </source>
</evidence>